<name>A0AAV7MVC8_PLEWA</name>
<dbReference type="Proteomes" id="UP001066276">
    <property type="component" value="Chromosome 9"/>
</dbReference>
<reference evidence="1" key="1">
    <citation type="journal article" date="2022" name="bioRxiv">
        <title>Sequencing and chromosome-scale assembly of the giantPleurodeles waltlgenome.</title>
        <authorList>
            <person name="Brown T."/>
            <person name="Elewa A."/>
            <person name="Iarovenko S."/>
            <person name="Subramanian E."/>
            <person name="Araus A.J."/>
            <person name="Petzold A."/>
            <person name="Susuki M."/>
            <person name="Suzuki K.-i.T."/>
            <person name="Hayashi T."/>
            <person name="Toyoda A."/>
            <person name="Oliveira C."/>
            <person name="Osipova E."/>
            <person name="Leigh N.D."/>
            <person name="Simon A."/>
            <person name="Yun M.H."/>
        </authorList>
    </citation>
    <scope>NUCLEOTIDE SEQUENCE</scope>
    <source>
        <strain evidence="1">20211129_DDA</strain>
        <tissue evidence="1">Liver</tissue>
    </source>
</reference>
<proteinExistence type="predicted"/>
<dbReference type="AlphaFoldDB" id="A0AAV7MVC8"/>
<comment type="caution">
    <text evidence="1">The sequence shown here is derived from an EMBL/GenBank/DDBJ whole genome shotgun (WGS) entry which is preliminary data.</text>
</comment>
<sequence>MEAGPVRSSVLELHSEQVCVFIAALETRRRQAVNLYRPAPFTFRDEAVPKRCTPLRPLHRSRIFLFPASRPHCPGGPVQEPGRRASEDRKALHNVRVWCILLGALAASPWKRPEDTHLHGTAKCESAPPFSQSACHRVLECEDQYLPLPLPALQRC</sequence>
<gene>
    <name evidence="1" type="ORF">NDU88_004713</name>
</gene>
<organism evidence="1 2">
    <name type="scientific">Pleurodeles waltl</name>
    <name type="common">Iberian ribbed newt</name>
    <dbReference type="NCBI Taxonomy" id="8319"/>
    <lineage>
        <taxon>Eukaryota</taxon>
        <taxon>Metazoa</taxon>
        <taxon>Chordata</taxon>
        <taxon>Craniata</taxon>
        <taxon>Vertebrata</taxon>
        <taxon>Euteleostomi</taxon>
        <taxon>Amphibia</taxon>
        <taxon>Batrachia</taxon>
        <taxon>Caudata</taxon>
        <taxon>Salamandroidea</taxon>
        <taxon>Salamandridae</taxon>
        <taxon>Pleurodelinae</taxon>
        <taxon>Pleurodeles</taxon>
    </lineage>
</organism>
<dbReference type="EMBL" id="JANPWB010000013">
    <property type="protein sequence ID" value="KAJ1107321.1"/>
    <property type="molecule type" value="Genomic_DNA"/>
</dbReference>
<evidence type="ECO:0000313" key="2">
    <source>
        <dbReference type="Proteomes" id="UP001066276"/>
    </source>
</evidence>
<keyword evidence="2" id="KW-1185">Reference proteome</keyword>
<accession>A0AAV7MVC8</accession>
<protein>
    <submittedName>
        <fullName evidence="1">Uncharacterized protein</fullName>
    </submittedName>
</protein>
<evidence type="ECO:0000313" key="1">
    <source>
        <dbReference type="EMBL" id="KAJ1107321.1"/>
    </source>
</evidence>